<organism evidence="2 3">
    <name type="scientific">Brevibacillus borstelensis AK1</name>
    <dbReference type="NCBI Taxonomy" id="1300222"/>
    <lineage>
        <taxon>Bacteria</taxon>
        <taxon>Bacillati</taxon>
        <taxon>Bacillota</taxon>
        <taxon>Bacilli</taxon>
        <taxon>Bacillales</taxon>
        <taxon>Paenibacillaceae</taxon>
        <taxon>Brevibacillus</taxon>
    </lineage>
</organism>
<accession>M8DJ66</accession>
<dbReference type="EMBL" id="APBN01000002">
    <property type="protein sequence ID" value="EMT53477.1"/>
    <property type="molecule type" value="Genomic_DNA"/>
</dbReference>
<dbReference type="Proteomes" id="UP000012081">
    <property type="component" value="Unassembled WGS sequence"/>
</dbReference>
<keyword evidence="1" id="KW-0812">Transmembrane</keyword>
<name>M8DJ66_9BACL</name>
<comment type="caution">
    <text evidence="2">The sequence shown here is derived from an EMBL/GenBank/DDBJ whole genome shotgun (WGS) entry which is preliminary data.</text>
</comment>
<evidence type="ECO:0000313" key="2">
    <source>
        <dbReference type="EMBL" id="EMT53477.1"/>
    </source>
</evidence>
<sequence length="81" mass="8895">MQQVGVLIMIQPLRKLLPEGTFRARRGMPATIGSSGLFVACYHVTESNVALGLLTGILLALSLRLLFVLLSFAISFHIKQR</sequence>
<keyword evidence="1" id="KW-1133">Transmembrane helix</keyword>
<gene>
    <name evidence="2" type="ORF">I532_05675</name>
</gene>
<evidence type="ECO:0000313" key="3">
    <source>
        <dbReference type="Proteomes" id="UP000012081"/>
    </source>
</evidence>
<reference evidence="2 3" key="1">
    <citation type="submission" date="2013-03" db="EMBL/GenBank/DDBJ databases">
        <title>Assembly of a new bacterial strain Brevibacillus borstelensis AK1.</title>
        <authorList>
            <person name="Rajan I."/>
            <person name="PoliReddy D."/>
            <person name="Sugumar T."/>
            <person name="Rathinam K."/>
            <person name="Alqarawi S."/>
            <person name="Khalil A.B."/>
            <person name="Sivakumar N."/>
        </authorList>
    </citation>
    <scope>NUCLEOTIDE SEQUENCE [LARGE SCALE GENOMIC DNA]</scope>
    <source>
        <strain evidence="2 3">AK1</strain>
    </source>
</reference>
<keyword evidence="1" id="KW-0472">Membrane</keyword>
<dbReference type="PATRIC" id="fig|1300222.3.peg.1165"/>
<evidence type="ECO:0000256" key="1">
    <source>
        <dbReference type="SAM" id="Phobius"/>
    </source>
</evidence>
<feature type="transmembrane region" description="Helical" evidence="1">
    <location>
        <begin position="51"/>
        <end position="76"/>
    </location>
</feature>
<keyword evidence="3" id="KW-1185">Reference proteome</keyword>
<dbReference type="AlphaFoldDB" id="M8DJ66"/>
<protein>
    <submittedName>
        <fullName evidence="2">Multidrug resistance efflux protein</fullName>
    </submittedName>
</protein>
<proteinExistence type="predicted"/>